<dbReference type="STRING" id="485915.Dret_1213"/>
<protein>
    <recommendedName>
        <fullName evidence="3">DUF4197 domain-containing protein</fullName>
    </recommendedName>
</protein>
<dbReference type="HOGENOM" id="CLU_085032_0_0_7"/>
<evidence type="ECO:0000313" key="1">
    <source>
        <dbReference type="EMBL" id="ACV68501.1"/>
    </source>
</evidence>
<dbReference type="Proteomes" id="UP000001052">
    <property type="component" value="Chromosome"/>
</dbReference>
<dbReference type="EMBL" id="CP001734">
    <property type="protein sequence ID" value="ACV68501.1"/>
    <property type="molecule type" value="Genomic_DNA"/>
</dbReference>
<evidence type="ECO:0000313" key="2">
    <source>
        <dbReference type="Proteomes" id="UP000001052"/>
    </source>
</evidence>
<reference evidence="1 2" key="2">
    <citation type="journal article" date="2010" name="Stand. Genomic Sci.">
        <title>Complete genome sequence of Desulfohalobium retbaense type strain (HR(100)).</title>
        <authorList>
            <person name="Spring S."/>
            <person name="Nolan M."/>
            <person name="Lapidus A."/>
            <person name="Glavina Del Rio T."/>
            <person name="Copeland A."/>
            <person name="Tice H."/>
            <person name="Cheng J.F."/>
            <person name="Lucas S."/>
            <person name="Land M."/>
            <person name="Chen F."/>
            <person name="Bruce D."/>
            <person name="Goodwin L."/>
            <person name="Pitluck S."/>
            <person name="Ivanova N."/>
            <person name="Mavromatis K."/>
            <person name="Mikhailova N."/>
            <person name="Pati A."/>
            <person name="Chen A."/>
            <person name="Palaniappan K."/>
            <person name="Hauser L."/>
            <person name="Chang Y.J."/>
            <person name="Jeffries C.D."/>
            <person name="Munk C."/>
            <person name="Kiss H."/>
            <person name="Chain P."/>
            <person name="Han C."/>
            <person name="Brettin T."/>
            <person name="Detter J.C."/>
            <person name="Schuler E."/>
            <person name="Goker M."/>
            <person name="Rohde M."/>
            <person name="Bristow J."/>
            <person name="Eisen J.A."/>
            <person name="Markowitz V."/>
            <person name="Hugenholtz P."/>
            <person name="Kyrpides N.C."/>
            <person name="Klenk H.P."/>
        </authorList>
    </citation>
    <scope>NUCLEOTIDE SEQUENCE [LARGE SCALE GENOMIC DNA]</scope>
    <source>
        <strain evidence="1 2">DSM 5692</strain>
    </source>
</reference>
<dbReference type="AlphaFoldDB" id="C8X1S9"/>
<evidence type="ECO:0008006" key="3">
    <source>
        <dbReference type="Google" id="ProtNLM"/>
    </source>
</evidence>
<sequence>MNWRKWISAGVISAVLALSGPPVTPAQSWLEKGRDVLQNLTTEPTSQELGTETIVSGLKEALQVGTANVVQQLGQSGGFYDHPDVHIPLPKSLDKVQAVLEKLGASSMLDDLELRLNRAAEQATPKAKAIFWQAIGDMTLADARSIYNGPDDAATRYFQETTTPELATEMRPVVRNTLNQVGAVQSYDRIMNRYTSVPFVPDVKANLETYTVDKTLEGIFTILAREEAAIRSEPAKRSTELLRKVFGK</sequence>
<gene>
    <name evidence="1" type="ordered locus">Dret_1213</name>
</gene>
<proteinExistence type="predicted"/>
<dbReference type="KEGG" id="drt:Dret_1213"/>
<name>C8X1S9_DESRD</name>
<dbReference type="OrthoDB" id="9789685at2"/>
<dbReference type="RefSeq" id="WP_015751648.1">
    <property type="nucleotide sequence ID" value="NC_013223.1"/>
</dbReference>
<reference evidence="2" key="1">
    <citation type="submission" date="2009-09" db="EMBL/GenBank/DDBJ databases">
        <title>The complete chromosome of Desulfohalobium retbaense DSM 5692.</title>
        <authorList>
            <consortium name="US DOE Joint Genome Institute (JGI-PGF)"/>
            <person name="Lucas S."/>
            <person name="Copeland A."/>
            <person name="Lapidus A."/>
            <person name="Glavina del Rio T."/>
            <person name="Dalin E."/>
            <person name="Tice H."/>
            <person name="Bruce D."/>
            <person name="Goodwin L."/>
            <person name="Pitluck S."/>
            <person name="Kyrpides N."/>
            <person name="Mavromatis K."/>
            <person name="Ivanova N."/>
            <person name="Mikhailova N."/>
            <person name="Munk A.C."/>
            <person name="Brettin T."/>
            <person name="Detter J.C."/>
            <person name="Han C."/>
            <person name="Tapia R."/>
            <person name="Larimer F."/>
            <person name="Land M."/>
            <person name="Hauser L."/>
            <person name="Markowitz V."/>
            <person name="Cheng J.-F."/>
            <person name="Hugenholtz P."/>
            <person name="Woyke T."/>
            <person name="Wu D."/>
            <person name="Spring S."/>
            <person name="Klenk H.-P."/>
            <person name="Eisen J.A."/>
        </authorList>
    </citation>
    <scope>NUCLEOTIDE SEQUENCE [LARGE SCALE GENOMIC DNA]</scope>
    <source>
        <strain evidence="2">DSM 5692</strain>
    </source>
</reference>
<accession>C8X1S9</accession>
<dbReference type="InterPro" id="IPR025245">
    <property type="entry name" value="DUF4197"/>
</dbReference>
<keyword evidence="2" id="KW-1185">Reference proteome</keyword>
<dbReference type="Pfam" id="PF13852">
    <property type="entry name" value="DUF4197"/>
    <property type="match status" value="1"/>
</dbReference>
<organism evidence="1 2">
    <name type="scientific">Desulfohalobium retbaense (strain ATCC 49708 / DSM 5692 / JCM 16813 / HR100)</name>
    <dbReference type="NCBI Taxonomy" id="485915"/>
    <lineage>
        <taxon>Bacteria</taxon>
        <taxon>Pseudomonadati</taxon>
        <taxon>Thermodesulfobacteriota</taxon>
        <taxon>Desulfovibrionia</taxon>
        <taxon>Desulfovibrionales</taxon>
        <taxon>Desulfohalobiaceae</taxon>
        <taxon>Desulfohalobium</taxon>
    </lineage>
</organism>
<dbReference type="eggNOG" id="ENOG502Z7PK">
    <property type="taxonomic scope" value="Bacteria"/>
</dbReference>